<dbReference type="Gene3D" id="2.40.170.20">
    <property type="entry name" value="TonB-dependent receptor, beta-barrel domain"/>
    <property type="match status" value="1"/>
</dbReference>
<dbReference type="PANTHER" id="PTHR32552">
    <property type="entry name" value="FERRICHROME IRON RECEPTOR-RELATED"/>
    <property type="match status" value="1"/>
</dbReference>
<keyword evidence="8 12" id="KW-0798">TonB box</keyword>
<evidence type="ECO:0000313" key="16">
    <source>
        <dbReference type="EMBL" id="MBB6521257.1"/>
    </source>
</evidence>
<evidence type="ECO:0000256" key="2">
    <source>
        <dbReference type="ARBA" id="ARBA00022448"/>
    </source>
</evidence>
<evidence type="ECO:0000256" key="8">
    <source>
        <dbReference type="ARBA" id="ARBA00023077"/>
    </source>
</evidence>
<evidence type="ECO:0000313" key="17">
    <source>
        <dbReference type="Proteomes" id="UP000528457"/>
    </source>
</evidence>
<dbReference type="PANTHER" id="PTHR32552:SF81">
    <property type="entry name" value="TONB-DEPENDENT OUTER MEMBRANE RECEPTOR"/>
    <property type="match status" value="1"/>
</dbReference>
<evidence type="ECO:0000256" key="3">
    <source>
        <dbReference type="ARBA" id="ARBA00022452"/>
    </source>
</evidence>
<evidence type="ECO:0000256" key="11">
    <source>
        <dbReference type="PROSITE-ProRule" id="PRU01360"/>
    </source>
</evidence>
<dbReference type="EMBL" id="JACHHT010000001">
    <property type="protein sequence ID" value="MBB6521257.1"/>
    <property type="molecule type" value="Genomic_DNA"/>
</dbReference>
<comment type="similarity">
    <text evidence="11 12">Belongs to the TonB-dependent receptor family.</text>
</comment>
<feature type="domain" description="TonB-dependent receptor-like beta-barrel" evidence="14">
    <location>
        <begin position="279"/>
        <end position="672"/>
    </location>
</feature>
<keyword evidence="7" id="KW-0406">Ion transport</keyword>
<evidence type="ECO:0000256" key="4">
    <source>
        <dbReference type="ARBA" id="ARBA00022496"/>
    </source>
</evidence>
<evidence type="ECO:0000256" key="5">
    <source>
        <dbReference type="ARBA" id="ARBA00022692"/>
    </source>
</evidence>
<dbReference type="InterPro" id="IPR036942">
    <property type="entry name" value="Beta-barrel_TonB_sf"/>
</dbReference>
<evidence type="ECO:0000256" key="12">
    <source>
        <dbReference type="RuleBase" id="RU003357"/>
    </source>
</evidence>
<name>A0A7X0JSC0_9GAMM</name>
<evidence type="ECO:0000259" key="14">
    <source>
        <dbReference type="Pfam" id="PF00593"/>
    </source>
</evidence>
<keyword evidence="16" id="KW-0675">Receptor</keyword>
<organism evidence="16 17">
    <name type="scientific">Pseudoteredinibacter isoporae</name>
    <dbReference type="NCBI Taxonomy" id="570281"/>
    <lineage>
        <taxon>Bacteria</taxon>
        <taxon>Pseudomonadati</taxon>
        <taxon>Pseudomonadota</taxon>
        <taxon>Gammaproteobacteria</taxon>
        <taxon>Cellvibrionales</taxon>
        <taxon>Cellvibrionaceae</taxon>
        <taxon>Pseudoteredinibacter</taxon>
    </lineage>
</organism>
<keyword evidence="13" id="KW-0732">Signal</keyword>
<dbReference type="InterPro" id="IPR039426">
    <property type="entry name" value="TonB-dep_rcpt-like"/>
</dbReference>
<evidence type="ECO:0000256" key="1">
    <source>
        <dbReference type="ARBA" id="ARBA00004571"/>
    </source>
</evidence>
<feature type="signal peptide" evidence="13">
    <location>
        <begin position="1"/>
        <end position="24"/>
    </location>
</feature>
<evidence type="ECO:0000259" key="15">
    <source>
        <dbReference type="Pfam" id="PF07715"/>
    </source>
</evidence>
<dbReference type="InParanoid" id="A0A7X0JSC0"/>
<dbReference type="InterPro" id="IPR012910">
    <property type="entry name" value="Plug_dom"/>
</dbReference>
<keyword evidence="17" id="KW-1185">Reference proteome</keyword>
<dbReference type="InterPro" id="IPR000531">
    <property type="entry name" value="Beta-barrel_TonB"/>
</dbReference>
<keyword evidence="4" id="KW-0410">Iron transport</keyword>
<keyword evidence="5 11" id="KW-0812">Transmembrane</keyword>
<evidence type="ECO:0000256" key="10">
    <source>
        <dbReference type="ARBA" id="ARBA00023237"/>
    </source>
</evidence>
<dbReference type="RefSeq" id="WP_166849007.1">
    <property type="nucleotide sequence ID" value="NZ_JAAONY010000001.1"/>
</dbReference>
<sequence length="739" mass="80070">MNNVKKAPLSAAVALVLGLSNAQAAVIEEVVVTASKRAQSAQDLGVSVSAFAGNDIQDLGLDQATDLTAHTPGLTTTNATSGGTPIFAIRGIGLDDFNINNSSGVGVYVDEVFASSPMLLGFQLLDLERVEVLKGPQGTLYGKNTTGGAINFVGAKPDEYFAAELRATAGRWNRYGLEGFVNGALSESVNGRLAFSYDRQSEGWQRDIDTGNRYGEIDRLALVSKFAIAVGDNTDVLLNLHYGKDQSLPLSPQNDDSEARANDTLFLGGLFDGLLDVPADARSVRVGSLPLDRDEEGYGGAITVKHSLDTIDITSITAFEHYERSVVDNYDGTAAAFLDLVQNGELKQYSQELRFTSDGSGDYSWVAGVNYSVDEVDVDDDFILLDSAGVNLTTAYTQKSESFGAYFHNEYQLAEAWRLIAGLRYSRDVREFVGGTRSTDGSDFLGAIAAHTGTAAFAGQSILEQNSEVTENNVSGKLGFEYDLEDGSLIYGSWSSSYKGGLFYGGVGAAQGVLDYVKPEEVIAFEIGFKTLLLDDSLQLNGAVYRYDYEDRQSLVIVEDPVLFLVATLANVPESTITGGELEFQWKPAENFDIRSGVSYIDSEVKSDLSSADVRGLNLLGAVPAGTDLSQAPQWTFNLLMAHEWTFGEHILRAQADYSWSDRQFAALADPVAQYGPIKSLGGRLSLRSSNDLWEFSVWGKNLADQISESYSFTNNSAARTVYRQQPRSFGVEAVYRFD</sequence>
<dbReference type="Proteomes" id="UP000528457">
    <property type="component" value="Unassembled WGS sequence"/>
</dbReference>
<evidence type="ECO:0000256" key="9">
    <source>
        <dbReference type="ARBA" id="ARBA00023136"/>
    </source>
</evidence>
<comment type="subcellular location">
    <subcellularLocation>
        <location evidence="1 11">Cell outer membrane</location>
        <topology evidence="1 11">Multi-pass membrane protein</topology>
    </subcellularLocation>
</comment>
<dbReference type="Pfam" id="PF00593">
    <property type="entry name" value="TonB_dep_Rec_b-barrel"/>
    <property type="match status" value="1"/>
</dbReference>
<feature type="domain" description="TonB-dependent receptor plug" evidence="15">
    <location>
        <begin position="41"/>
        <end position="149"/>
    </location>
</feature>
<accession>A0A7X0JSC0</accession>
<dbReference type="GO" id="GO:0006826">
    <property type="term" value="P:iron ion transport"/>
    <property type="evidence" value="ECO:0007669"/>
    <property type="project" value="UniProtKB-KW"/>
</dbReference>
<comment type="caution">
    <text evidence="16">The sequence shown here is derived from an EMBL/GenBank/DDBJ whole genome shotgun (WGS) entry which is preliminary data.</text>
</comment>
<keyword evidence="3 11" id="KW-1134">Transmembrane beta strand</keyword>
<keyword evidence="10 11" id="KW-0998">Cell outer membrane</keyword>
<protein>
    <submittedName>
        <fullName evidence="16">Iron complex outermembrane receptor protein</fullName>
    </submittedName>
</protein>
<dbReference type="SUPFAM" id="SSF56935">
    <property type="entry name" value="Porins"/>
    <property type="match status" value="1"/>
</dbReference>
<evidence type="ECO:0000256" key="7">
    <source>
        <dbReference type="ARBA" id="ARBA00023065"/>
    </source>
</evidence>
<proteinExistence type="inferred from homology"/>
<keyword evidence="6" id="KW-0408">Iron</keyword>
<dbReference type="PROSITE" id="PS52016">
    <property type="entry name" value="TONB_DEPENDENT_REC_3"/>
    <property type="match status" value="1"/>
</dbReference>
<dbReference type="GO" id="GO:0009279">
    <property type="term" value="C:cell outer membrane"/>
    <property type="evidence" value="ECO:0007669"/>
    <property type="project" value="UniProtKB-SubCell"/>
</dbReference>
<evidence type="ECO:0000256" key="13">
    <source>
        <dbReference type="SAM" id="SignalP"/>
    </source>
</evidence>
<feature type="chain" id="PRO_5031407291" evidence="13">
    <location>
        <begin position="25"/>
        <end position="739"/>
    </location>
</feature>
<keyword evidence="2 11" id="KW-0813">Transport</keyword>
<keyword evidence="9 11" id="KW-0472">Membrane</keyword>
<evidence type="ECO:0000256" key="6">
    <source>
        <dbReference type="ARBA" id="ARBA00023004"/>
    </source>
</evidence>
<gene>
    <name evidence="16" type="ORF">HNR48_001535</name>
</gene>
<dbReference type="Pfam" id="PF07715">
    <property type="entry name" value="Plug"/>
    <property type="match status" value="1"/>
</dbReference>
<reference evidence="16 17" key="1">
    <citation type="submission" date="2020-08" db="EMBL/GenBank/DDBJ databases">
        <title>Genomic Encyclopedia of Type Strains, Phase IV (KMG-IV): sequencing the most valuable type-strain genomes for metagenomic binning, comparative biology and taxonomic classification.</title>
        <authorList>
            <person name="Goeker M."/>
        </authorList>
    </citation>
    <scope>NUCLEOTIDE SEQUENCE [LARGE SCALE GENOMIC DNA]</scope>
    <source>
        <strain evidence="16 17">DSM 22368</strain>
    </source>
</reference>
<dbReference type="AlphaFoldDB" id="A0A7X0JSC0"/>